<protein>
    <submittedName>
        <fullName evidence="1">Ankyrin repeat protein</fullName>
    </submittedName>
</protein>
<evidence type="ECO:0000313" key="1">
    <source>
        <dbReference type="EMBL" id="QBK84599.1"/>
    </source>
</evidence>
<dbReference type="InterPro" id="IPR036770">
    <property type="entry name" value="Ankyrin_rpt-contain_sf"/>
</dbReference>
<proteinExistence type="predicted"/>
<reference evidence="1" key="1">
    <citation type="journal article" date="2019" name="MBio">
        <title>Virus Genomes from Deep Sea Sediments Expand the Ocean Megavirome and Support Independent Origins of Viral Gigantism.</title>
        <authorList>
            <person name="Backstrom D."/>
            <person name="Yutin N."/>
            <person name="Jorgensen S.L."/>
            <person name="Dharamshi J."/>
            <person name="Homa F."/>
            <person name="Zaremba-Niedwiedzka K."/>
            <person name="Spang A."/>
            <person name="Wolf Y.I."/>
            <person name="Koonin E.V."/>
            <person name="Ettema T.J."/>
        </authorList>
    </citation>
    <scope>NUCLEOTIDE SEQUENCE</scope>
</reference>
<dbReference type="Pfam" id="PF12796">
    <property type="entry name" value="Ank_2"/>
    <property type="match status" value="1"/>
</dbReference>
<dbReference type="Gene3D" id="1.25.40.20">
    <property type="entry name" value="Ankyrin repeat-containing domain"/>
    <property type="match status" value="1"/>
</dbReference>
<dbReference type="EMBL" id="MK500280">
    <property type="protein sequence ID" value="QBK84599.1"/>
    <property type="molecule type" value="Genomic_DNA"/>
</dbReference>
<organism evidence="1">
    <name type="scientific">Pithovirus LCDPAC01</name>
    <dbReference type="NCBI Taxonomy" id="2506600"/>
    <lineage>
        <taxon>Viruses</taxon>
        <taxon>Pithoviruses</taxon>
    </lineage>
</organism>
<name>A0A481YMP1_9VIRU</name>
<gene>
    <name evidence="1" type="ORF">LCDPAC01_00800</name>
</gene>
<dbReference type="SMART" id="SM00248">
    <property type="entry name" value="ANK"/>
    <property type="match status" value="5"/>
</dbReference>
<dbReference type="InterPro" id="IPR052050">
    <property type="entry name" value="SecEffector_AnkRepeat"/>
</dbReference>
<dbReference type="SUPFAM" id="SSF48403">
    <property type="entry name" value="Ankyrin repeat"/>
    <property type="match status" value="1"/>
</dbReference>
<sequence>MDNYMIKDKGRFERDRKYIEANPESLVGKQFYFEVLEETEEYVEIAKDIFVMGENFHPYFVATVKRTQYTNYYFLWVDEIQRFPYSRSGQLKHGMTEEEVKQLRSVKIEFKKEDPKNIKALRDASELGYLSVIEYLFEHDRNLAERKRNWVDMVAAAENGHLQVVKYFADHKVPGVKESLVAASKRGHLNVVMFLIQETDEIPKLALLEAISNGHLHIVKLLHSYTTSPKLLERAVITEQKEIVEYLVDSKFPIGKKEIDLAITAGSFEIFKILFYNDAPVDEDTLTDAVRAGYFSIVKFLIDNGVPASENAMLMAAYNVNFPIIELLIDDKAPMKENEILGAVIGGGQGKERDVVFEIVKYLIKNGAEVSENDVELAQELEYPEISEYLRKKWIEETGLLLSEIA</sequence>
<dbReference type="InterPro" id="IPR002110">
    <property type="entry name" value="Ankyrin_rpt"/>
</dbReference>
<dbReference type="PANTHER" id="PTHR46586:SF3">
    <property type="entry name" value="ANKYRIN REPEAT-CONTAINING PROTEIN"/>
    <property type="match status" value="1"/>
</dbReference>
<accession>A0A481YMP1</accession>
<dbReference type="PANTHER" id="PTHR46586">
    <property type="entry name" value="ANKYRIN REPEAT-CONTAINING PROTEIN"/>
    <property type="match status" value="1"/>
</dbReference>